<reference evidence="2 3" key="1">
    <citation type="submission" date="2023-02" db="EMBL/GenBank/DDBJ databases">
        <title>Dictyobacter halimunensis sp. nov., a new member of the class Ktedonobacteria from forest soil in a geothermal area.</title>
        <authorList>
            <person name="Rachmania M.K."/>
            <person name="Ningsih F."/>
            <person name="Sakai Y."/>
            <person name="Yabe S."/>
            <person name="Yokota A."/>
            <person name="Sjamsuridzal W."/>
        </authorList>
    </citation>
    <scope>NUCLEOTIDE SEQUENCE [LARGE SCALE GENOMIC DNA]</scope>
    <source>
        <strain evidence="2 3">S3.2.2.5</strain>
    </source>
</reference>
<sequence length="338" mass="38207">MDVTRKFVQKEQLTGIVGATFGSARRLDTVERLRGGSKKGVYRLTFDDASTAILYVWNEEENYWPAAHGDQEMDKFDPLSSASGSDLFEASHAQLNAIGVRTPRVYFLDRSRRHIADDVAVVEDVRGGTLEALLHRDPQGAEPSLKRLGAALQVMRQQRGKCPGKVALVEHPGDPQPQRSCEQILLNRALRDLAESASRVERIAQVRARLDEKIHALASAVCPRHEYSLIHGELGPDHVLVDERGDPVMIDIEGTMFFDVEWEHVFLQLRFGEYYRYLCVNDLDEQRMQFYALAMYLSLVAGPLRLLDGDFPEREIMMGIAQSNIQRVLTFLDKPGQD</sequence>
<proteinExistence type="predicted"/>
<keyword evidence="3" id="KW-1185">Reference proteome</keyword>
<comment type="caution">
    <text evidence="2">The sequence shown here is derived from an EMBL/GenBank/DDBJ whole genome shotgun (WGS) entry which is preliminary data.</text>
</comment>
<dbReference type="SUPFAM" id="SSF56112">
    <property type="entry name" value="Protein kinase-like (PK-like)"/>
    <property type="match status" value="1"/>
</dbReference>
<dbReference type="InterPro" id="IPR011009">
    <property type="entry name" value="Kinase-like_dom_sf"/>
</dbReference>
<evidence type="ECO:0000259" key="1">
    <source>
        <dbReference type="Pfam" id="PF01636"/>
    </source>
</evidence>
<dbReference type="Pfam" id="PF01636">
    <property type="entry name" value="APH"/>
    <property type="match status" value="1"/>
</dbReference>
<dbReference type="InterPro" id="IPR002575">
    <property type="entry name" value="Aminoglycoside_PTrfase"/>
</dbReference>
<evidence type="ECO:0000313" key="2">
    <source>
        <dbReference type="EMBL" id="GLV53876.1"/>
    </source>
</evidence>
<protein>
    <submittedName>
        <fullName evidence="2">Aminoglycoside phosphotransferase</fullName>
    </submittedName>
</protein>
<dbReference type="Proteomes" id="UP001344906">
    <property type="component" value="Unassembled WGS sequence"/>
</dbReference>
<evidence type="ECO:0000313" key="3">
    <source>
        <dbReference type="Proteomes" id="UP001344906"/>
    </source>
</evidence>
<feature type="domain" description="Aminoglycoside phosphotransferase" evidence="1">
    <location>
        <begin position="81"/>
        <end position="263"/>
    </location>
</feature>
<name>A0ABQ6FMU7_9CHLR</name>
<dbReference type="RefSeq" id="WP_338247600.1">
    <property type="nucleotide sequence ID" value="NZ_BSRI01000001.1"/>
</dbReference>
<dbReference type="EMBL" id="BSRI01000001">
    <property type="protein sequence ID" value="GLV53876.1"/>
    <property type="molecule type" value="Genomic_DNA"/>
</dbReference>
<accession>A0ABQ6FMU7</accession>
<dbReference type="Gene3D" id="3.90.1200.10">
    <property type="match status" value="1"/>
</dbReference>
<gene>
    <name evidence="2" type="ORF">KDH_07270</name>
</gene>
<organism evidence="2 3">
    <name type="scientific">Dictyobacter halimunensis</name>
    <dbReference type="NCBI Taxonomy" id="3026934"/>
    <lineage>
        <taxon>Bacteria</taxon>
        <taxon>Bacillati</taxon>
        <taxon>Chloroflexota</taxon>
        <taxon>Ktedonobacteria</taxon>
        <taxon>Ktedonobacterales</taxon>
        <taxon>Dictyobacteraceae</taxon>
        <taxon>Dictyobacter</taxon>
    </lineage>
</organism>